<dbReference type="EMBL" id="KZ772695">
    <property type="protein sequence ID" value="PTQ43658.1"/>
    <property type="molecule type" value="Genomic_DNA"/>
</dbReference>
<organism evidence="1 2">
    <name type="scientific">Marchantia polymorpha</name>
    <name type="common">Common liverwort</name>
    <name type="synonym">Marchantia aquatica</name>
    <dbReference type="NCBI Taxonomy" id="3197"/>
    <lineage>
        <taxon>Eukaryota</taxon>
        <taxon>Viridiplantae</taxon>
        <taxon>Streptophyta</taxon>
        <taxon>Embryophyta</taxon>
        <taxon>Marchantiophyta</taxon>
        <taxon>Marchantiopsida</taxon>
        <taxon>Marchantiidae</taxon>
        <taxon>Marchantiales</taxon>
        <taxon>Marchantiaceae</taxon>
        <taxon>Marchantia</taxon>
    </lineage>
</organism>
<proteinExistence type="predicted"/>
<accession>A0A2R6XC24</accession>
<evidence type="ECO:0000313" key="2">
    <source>
        <dbReference type="Proteomes" id="UP000244005"/>
    </source>
</evidence>
<keyword evidence="2" id="KW-1185">Reference proteome</keyword>
<evidence type="ECO:0000313" key="1">
    <source>
        <dbReference type="EMBL" id="PTQ43658.1"/>
    </source>
</evidence>
<sequence>MAICAIDRARCGIDARKILTCGAHGVSTCISPGRRFFFLSAAVRQLTHSLTCGHLEDLAQTEDRWCNHFPSGVQFSSTALSCAFSRLKRRHGSVDRCLDPCTRRARAPSSLLHPM</sequence>
<name>A0A2R6XC24_MARPO</name>
<dbReference type="AlphaFoldDB" id="A0A2R6XC24"/>
<reference evidence="2" key="1">
    <citation type="journal article" date="2017" name="Cell">
        <title>Insights into land plant evolution garnered from the Marchantia polymorpha genome.</title>
        <authorList>
            <person name="Bowman J.L."/>
            <person name="Kohchi T."/>
            <person name="Yamato K.T."/>
            <person name="Jenkins J."/>
            <person name="Shu S."/>
            <person name="Ishizaki K."/>
            <person name="Yamaoka S."/>
            <person name="Nishihama R."/>
            <person name="Nakamura Y."/>
            <person name="Berger F."/>
            <person name="Adam C."/>
            <person name="Aki S.S."/>
            <person name="Althoff F."/>
            <person name="Araki T."/>
            <person name="Arteaga-Vazquez M.A."/>
            <person name="Balasubrmanian S."/>
            <person name="Barry K."/>
            <person name="Bauer D."/>
            <person name="Boehm C.R."/>
            <person name="Briginshaw L."/>
            <person name="Caballero-Perez J."/>
            <person name="Catarino B."/>
            <person name="Chen F."/>
            <person name="Chiyoda S."/>
            <person name="Chovatia M."/>
            <person name="Davies K.M."/>
            <person name="Delmans M."/>
            <person name="Demura T."/>
            <person name="Dierschke T."/>
            <person name="Dolan L."/>
            <person name="Dorantes-Acosta A.E."/>
            <person name="Eklund D.M."/>
            <person name="Florent S.N."/>
            <person name="Flores-Sandoval E."/>
            <person name="Fujiyama A."/>
            <person name="Fukuzawa H."/>
            <person name="Galik B."/>
            <person name="Grimanelli D."/>
            <person name="Grimwood J."/>
            <person name="Grossniklaus U."/>
            <person name="Hamada T."/>
            <person name="Haseloff J."/>
            <person name="Hetherington A.J."/>
            <person name="Higo A."/>
            <person name="Hirakawa Y."/>
            <person name="Hundley H.N."/>
            <person name="Ikeda Y."/>
            <person name="Inoue K."/>
            <person name="Inoue S.I."/>
            <person name="Ishida S."/>
            <person name="Jia Q."/>
            <person name="Kakita M."/>
            <person name="Kanazawa T."/>
            <person name="Kawai Y."/>
            <person name="Kawashima T."/>
            <person name="Kennedy M."/>
            <person name="Kinose K."/>
            <person name="Kinoshita T."/>
            <person name="Kohara Y."/>
            <person name="Koide E."/>
            <person name="Komatsu K."/>
            <person name="Kopischke S."/>
            <person name="Kubo M."/>
            <person name="Kyozuka J."/>
            <person name="Lagercrantz U."/>
            <person name="Lin S.S."/>
            <person name="Lindquist E."/>
            <person name="Lipzen A.M."/>
            <person name="Lu C.W."/>
            <person name="De Luna E."/>
            <person name="Martienssen R.A."/>
            <person name="Minamino N."/>
            <person name="Mizutani M."/>
            <person name="Mizutani M."/>
            <person name="Mochizuki N."/>
            <person name="Monte I."/>
            <person name="Mosher R."/>
            <person name="Nagasaki H."/>
            <person name="Nakagami H."/>
            <person name="Naramoto S."/>
            <person name="Nishitani K."/>
            <person name="Ohtani M."/>
            <person name="Okamoto T."/>
            <person name="Okumura M."/>
            <person name="Phillips J."/>
            <person name="Pollak B."/>
            <person name="Reinders A."/>
            <person name="Rovekamp M."/>
            <person name="Sano R."/>
            <person name="Sawa S."/>
            <person name="Schmid M.W."/>
            <person name="Shirakawa M."/>
            <person name="Solano R."/>
            <person name="Spunde A."/>
            <person name="Suetsugu N."/>
            <person name="Sugano S."/>
            <person name="Sugiyama A."/>
            <person name="Sun R."/>
            <person name="Suzuki Y."/>
            <person name="Takenaka M."/>
            <person name="Takezawa D."/>
            <person name="Tomogane H."/>
            <person name="Tsuzuki M."/>
            <person name="Ueda T."/>
            <person name="Umeda M."/>
            <person name="Ward J.M."/>
            <person name="Watanabe Y."/>
            <person name="Yazaki K."/>
            <person name="Yokoyama R."/>
            <person name="Yoshitake Y."/>
            <person name="Yotsui I."/>
            <person name="Zachgo S."/>
            <person name="Schmutz J."/>
        </authorList>
    </citation>
    <scope>NUCLEOTIDE SEQUENCE [LARGE SCALE GENOMIC DNA]</scope>
    <source>
        <strain evidence="2">Tak-1</strain>
    </source>
</reference>
<protein>
    <submittedName>
        <fullName evidence="1">Uncharacterized protein</fullName>
    </submittedName>
</protein>
<gene>
    <name evidence="1" type="ORF">MARPO_0023s0002</name>
</gene>
<dbReference type="Gramene" id="Mp2g10320.1">
    <property type="protein sequence ID" value="Mp2g10320.1.cds1"/>
    <property type="gene ID" value="Mp2g10320"/>
</dbReference>
<dbReference type="Proteomes" id="UP000244005">
    <property type="component" value="Unassembled WGS sequence"/>
</dbReference>